<organism evidence="2 3">
    <name type="scientific">Cryptococcus bacillisporus CA1873</name>
    <dbReference type="NCBI Taxonomy" id="1296111"/>
    <lineage>
        <taxon>Eukaryota</taxon>
        <taxon>Fungi</taxon>
        <taxon>Dikarya</taxon>
        <taxon>Basidiomycota</taxon>
        <taxon>Agaricomycotina</taxon>
        <taxon>Tremellomycetes</taxon>
        <taxon>Tremellales</taxon>
        <taxon>Cryptococcaceae</taxon>
        <taxon>Cryptococcus</taxon>
        <taxon>Cryptococcus gattii species complex</taxon>
    </lineage>
</organism>
<evidence type="ECO:0008006" key="4">
    <source>
        <dbReference type="Google" id="ProtNLM"/>
    </source>
</evidence>
<feature type="region of interest" description="Disordered" evidence="1">
    <location>
        <begin position="236"/>
        <end position="269"/>
    </location>
</feature>
<name>A0ABR5BC95_CRYGA</name>
<protein>
    <recommendedName>
        <fullName evidence="4">Transmembrane protein</fullName>
    </recommendedName>
</protein>
<feature type="compositionally biased region" description="Low complexity" evidence="1">
    <location>
        <begin position="103"/>
        <end position="127"/>
    </location>
</feature>
<dbReference type="Proteomes" id="UP000053800">
    <property type="component" value="Unassembled WGS sequence"/>
</dbReference>
<feature type="region of interest" description="Disordered" evidence="1">
    <location>
        <begin position="97"/>
        <end position="129"/>
    </location>
</feature>
<reference evidence="2 3" key="1">
    <citation type="submission" date="2015-01" db="EMBL/GenBank/DDBJ databases">
        <title>The Genome Sequence of Cryptococcus gattii CA1873.</title>
        <authorList>
            <consortium name="The Broad Institute Genomics Platform"/>
            <person name="Cuomo C."/>
            <person name="Litvintseva A."/>
            <person name="Chen Y."/>
            <person name="Heitman J."/>
            <person name="Sun S."/>
            <person name="Springer D."/>
            <person name="Dromer F."/>
            <person name="Young S."/>
            <person name="Zeng Q."/>
            <person name="Gargeya S."/>
            <person name="Abouelleil A."/>
            <person name="Alvarado L."/>
            <person name="Chapman S.B."/>
            <person name="Gainer-Dewar J."/>
            <person name="Goldberg J."/>
            <person name="Griggs A."/>
            <person name="Gujja S."/>
            <person name="Hansen M."/>
            <person name="Howarth C."/>
            <person name="Imamovic A."/>
            <person name="Larimer J."/>
            <person name="Murphy C."/>
            <person name="Naylor J."/>
            <person name="Pearson M."/>
            <person name="Priest M."/>
            <person name="Roberts A."/>
            <person name="Saif S."/>
            <person name="Shea T."/>
            <person name="Sykes S."/>
            <person name="Wortman J."/>
            <person name="Nusbaum C."/>
            <person name="Birren B."/>
        </authorList>
    </citation>
    <scope>NUCLEOTIDE SEQUENCE [LARGE SCALE GENOMIC DNA]</scope>
    <source>
        <strain evidence="2 3">CA1873</strain>
    </source>
</reference>
<evidence type="ECO:0000313" key="2">
    <source>
        <dbReference type="EMBL" id="KIR63896.1"/>
    </source>
</evidence>
<accession>A0ABR5BC95</accession>
<keyword evidence="3" id="KW-1185">Reference proteome</keyword>
<feature type="compositionally biased region" description="Polar residues" evidence="1">
    <location>
        <begin position="241"/>
        <end position="255"/>
    </location>
</feature>
<sequence>MTFHYGSTLLSAQYPPRRIEQDATDSDTFFVPDRSSDGGSSSFISSIGGKLILCLAIPLLITFSISVFTFGSSDVGNGRTEKRVFAPDFGLSIVTKDARWERSQSPQSPPRSQRSGSSGRSGYSSGRFLWRSGLGTRDAEEERDEGMMWVSEENDTMTSSDRSRTTVSLVYSPGRTFITHHTSSDNGSSTHRTPTPIHRQLTGDHVHLTNISCSSRHPTAEQEKASVFYSSPSAFVPGHPGTTNSQHQLQRMSSNEPPPSLTKNREGEHDCSERHHLHLWCAPPSPPTVNTDLESYQFELPYLTPPSVSGLGSEMRSSRILIPPKRIQSSVWPTYSSLFHSSPDTNPSLSSLSYHTSTSISTPYGTSSFIHFTPTDATITPQLPVSYTIPVRKGPVGGITGMGMGMSGEGDLGRHKRNLSNWSHLTERSAARPDSEVMPFENFIYSLNTACDGRGGDVAG</sequence>
<proteinExistence type="predicted"/>
<dbReference type="EMBL" id="KN848894">
    <property type="protein sequence ID" value="KIR63896.1"/>
    <property type="molecule type" value="Genomic_DNA"/>
</dbReference>
<gene>
    <name evidence="2" type="ORF">I314_02677</name>
</gene>
<evidence type="ECO:0000256" key="1">
    <source>
        <dbReference type="SAM" id="MobiDB-lite"/>
    </source>
</evidence>
<evidence type="ECO:0000313" key="3">
    <source>
        <dbReference type="Proteomes" id="UP000053800"/>
    </source>
</evidence>